<evidence type="ECO:0000256" key="6">
    <source>
        <dbReference type="ARBA" id="ARBA00023128"/>
    </source>
</evidence>
<comment type="similarity">
    <text evidence="2">Belongs to the mitoguardin family.</text>
</comment>
<keyword evidence="5 8" id="KW-1133">Transmembrane helix</keyword>
<dbReference type="EMBL" id="BGPR01000214">
    <property type="protein sequence ID" value="GBM05369.1"/>
    <property type="molecule type" value="Genomic_DNA"/>
</dbReference>
<sequence length="567" mass="64519">MENEMATFFAIWDWRTLSKIPGVVLILSAATAFLATRSSAESTFISYAKDFMCPHKKKSSGLRSGTTMDLRLRLPVRLLPVSVSMQAKITFISVTVGITLLGFVARLLRRRRRSRPKSLEKLVNKVGSQNISANGEVMRSGSNLGPHRHNRQGSICSVDRQSVRSLLTVNMSMDPLTTSELTPQQLGTMGMEALQTAIAYWEDALKAYSAPPDGPLALTDAEEVNFTHMLEKIVEKALDLQESCVQLFLDSNSVLFKSETQSVISSRHDRITEPERRTVTSMSSVESFVSAQAEIADLADFEEYESNVDLRELTLYQTALKKNEEGAIPIRLLRTEMVRCQSNREYIAKVHCIRVAFQLLFQREEIRSYFIDVGSRILTGLMLRGERDPKLILAAYDSIISFSKDRRNWTKMEDELQERGVKCLSFYDVVLDFIILDAFEDLENPPSSVTAVVQNRWLSNGFKETALSTAVWSVLKAKSRMLKYSDGFISHFYQVSEHLIPVLAWGFYGPDDTLKEICLYFKEEVMGFMFDIFSFNKVRFTKIEELASDIMQLANLRFNRTIEKLYN</sequence>
<keyword evidence="10" id="KW-1185">Reference proteome</keyword>
<evidence type="ECO:0000256" key="5">
    <source>
        <dbReference type="ARBA" id="ARBA00022989"/>
    </source>
</evidence>
<proteinExistence type="inferred from homology"/>
<evidence type="ECO:0000313" key="9">
    <source>
        <dbReference type="EMBL" id="GBM05369.1"/>
    </source>
</evidence>
<dbReference type="OrthoDB" id="8880065at2759"/>
<comment type="subcellular location">
    <subcellularLocation>
        <location evidence="1">Mitochondrion outer membrane</location>
    </subcellularLocation>
</comment>
<dbReference type="InterPro" id="IPR019392">
    <property type="entry name" value="Miga"/>
</dbReference>
<keyword evidence="4" id="KW-1000">Mitochondrion outer membrane</keyword>
<evidence type="ECO:0000313" key="10">
    <source>
        <dbReference type="Proteomes" id="UP000499080"/>
    </source>
</evidence>
<accession>A0A4Y2CMG9</accession>
<evidence type="ECO:0000256" key="3">
    <source>
        <dbReference type="ARBA" id="ARBA00022692"/>
    </source>
</evidence>
<dbReference type="PANTHER" id="PTHR21508:SF5">
    <property type="entry name" value="MITOGUARDIN"/>
    <property type="match status" value="1"/>
</dbReference>
<gene>
    <name evidence="9" type="primary">Miga</name>
    <name evidence="9" type="ORF">AVEN_46901_1</name>
</gene>
<evidence type="ECO:0000256" key="4">
    <source>
        <dbReference type="ARBA" id="ARBA00022787"/>
    </source>
</evidence>
<dbReference type="Pfam" id="PF10265">
    <property type="entry name" value="Miga"/>
    <property type="match status" value="1"/>
</dbReference>
<organism evidence="9 10">
    <name type="scientific">Araneus ventricosus</name>
    <name type="common">Orbweaver spider</name>
    <name type="synonym">Epeira ventricosa</name>
    <dbReference type="NCBI Taxonomy" id="182803"/>
    <lineage>
        <taxon>Eukaryota</taxon>
        <taxon>Metazoa</taxon>
        <taxon>Ecdysozoa</taxon>
        <taxon>Arthropoda</taxon>
        <taxon>Chelicerata</taxon>
        <taxon>Arachnida</taxon>
        <taxon>Araneae</taxon>
        <taxon>Araneomorphae</taxon>
        <taxon>Entelegynae</taxon>
        <taxon>Araneoidea</taxon>
        <taxon>Araneidae</taxon>
        <taxon>Araneus</taxon>
    </lineage>
</organism>
<evidence type="ECO:0000256" key="8">
    <source>
        <dbReference type="SAM" id="Phobius"/>
    </source>
</evidence>
<evidence type="ECO:0000256" key="1">
    <source>
        <dbReference type="ARBA" id="ARBA00004294"/>
    </source>
</evidence>
<protein>
    <submittedName>
        <fullName evidence="9">Mitoguardin</fullName>
    </submittedName>
</protein>
<feature type="transmembrane region" description="Helical" evidence="8">
    <location>
        <begin position="89"/>
        <end position="108"/>
    </location>
</feature>
<dbReference type="Proteomes" id="UP000499080">
    <property type="component" value="Unassembled WGS sequence"/>
</dbReference>
<dbReference type="AlphaFoldDB" id="A0A4Y2CMG9"/>
<name>A0A4Y2CMG9_ARAVE</name>
<reference evidence="9 10" key="1">
    <citation type="journal article" date="2019" name="Sci. Rep.">
        <title>Orb-weaving spider Araneus ventricosus genome elucidates the spidroin gene catalogue.</title>
        <authorList>
            <person name="Kono N."/>
            <person name="Nakamura H."/>
            <person name="Ohtoshi R."/>
            <person name="Moran D.A.P."/>
            <person name="Shinohara A."/>
            <person name="Yoshida Y."/>
            <person name="Fujiwara M."/>
            <person name="Mori M."/>
            <person name="Tomita M."/>
            <person name="Arakawa K."/>
        </authorList>
    </citation>
    <scope>NUCLEOTIDE SEQUENCE [LARGE SCALE GENOMIC DNA]</scope>
</reference>
<dbReference type="GO" id="GO:0005741">
    <property type="term" value="C:mitochondrial outer membrane"/>
    <property type="evidence" value="ECO:0007669"/>
    <property type="project" value="UniProtKB-SubCell"/>
</dbReference>
<dbReference type="GO" id="GO:0008053">
    <property type="term" value="P:mitochondrial fusion"/>
    <property type="evidence" value="ECO:0007669"/>
    <property type="project" value="InterPro"/>
</dbReference>
<keyword evidence="6" id="KW-0496">Mitochondrion</keyword>
<comment type="caution">
    <text evidence="9">The sequence shown here is derived from an EMBL/GenBank/DDBJ whole genome shotgun (WGS) entry which is preliminary data.</text>
</comment>
<keyword evidence="3 8" id="KW-0812">Transmembrane</keyword>
<keyword evidence="7 8" id="KW-0472">Membrane</keyword>
<evidence type="ECO:0000256" key="2">
    <source>
        <dbReference type="ARBA" id="ARBA00008969"/>
    </source>
</evidence>
<dbReference type="PANTHER" id="PTHR21508">
    <property type="entry name" value="MITOGUARDIN"/>
    <property type="match status" value="1"/>
</dbReference>
<evidence type="ECO:0000256" key="7">
    <source>
        <dbReference type="ARBA" id="ARBA00023136"/>
    </source>
</evidence>